<sequence length="482" mass="54478">MTYGLLWWWILSQFLLSLLCQILFSPYLLNMQMSFRSLNTCLHIELMITLFLSNLGLHLLTTGHIVIPHYTKLQLNSKCNNCYRLGSLHTVLVLLLLLYCLFKRRMASGDSLNDLTIKNRYPLPVIEKILDELHGSCYFTKLDMRSSYHQIRMLEADEYKTAFKIHQGRYQFKVMPFGLTNAPPLSNVPTLELHVIHIRQVLDTLRTHQLYLKPSKCSFAQTSIEYLGHIITGQGVVTDPAKTAFNWSDQADQAFTKLKSALTTTLVLALPNFQLPFAVETDACGEGIGAVLMQQGQPIAFLSKGLSEKHKSLSIYEKEFLALIFAVEKLAKEGYDKTHGSSIQNYYKHGKDNVVADVLSRVGHLMVVQRVSVLQPLWIQEILNSYTTDSQAQKLLSQLALHNLDANGYSLVVDRSSKAAHFIALKHPYTAQGIGKIFLDSVVRLHGTGILSFLVRELFKLYKVTLNLSTAYHPQSMAKLSA</sequence>
<dbReference type="InterPro" id="IPR043128">
    <property type="entry name" value="Rev_trsase/Diguanyl_cyclase"/>
</dbReference>
<accession>A0AAQ3XD20</accession>
<dbReference type="PANTHER" id="PTHR37984">
    <property type="entry name" value="PROTEIN CBG26694"/>
    <property type="match status" value="1"/>
</dbReference>
<dbReference type="InterPro" id="IPR041577">
    <property type="entry name" value="RT_RNaseH_2"/>
</dbReference>
<dbReference type="CDD" id="cd01647">
    <property type="entry name" value="RT_LTR"/>
    <property type="match status" value="1"/>
</dbReference>
<evidence type="ECO:0000259" key="4">
    <source>
        <dbReference type="Pfam" id="PF17919"/>
    </source>
</evidence>
<dbReference type="Proteomes" id="UP001341281">
    <property type="component" value="Chromosome 09"/>
</dbReference>
<dbReference type="InterPro" id="IPR043502">
    <property type="entry name" value="DNA/RNA_pol_sf"/>
</dbReference>
<keyword evidence="6" id="KW-1185">Reference proteome</keyword>
<evidence type="ECO:0000313" key="5">
    <source>
        <dbReference type="EMBL" id="WVZ93296.1"/>
    </source>
</evidence>
<feature type="transmembrane region" description="Helical" evidence="2">
    <location>
        <begin position="50"/>
        <end position="71"/>
    </location>
</feature>
<name>A0AAQ3XD20_PASNO</name>
<dbReference type="Pfam" id="PF00078">
    <property type="entry name" value="RVT_1"/>
    <property type="match status" value="1"/>
</dbReference>
<evidence type="ECO:0000259" key="3">
    <source>
        <dbReference type="Pfam" id="PF00078"/>
    </source>
</evidence>
<evidence type="ECO:0000256" key="1">
    <source>
        <dbReference type="ARBA" id="ARBA00023268"/>
    </source>
</evidence>
<dbReference type="InterPro" id="IPR050951">
    <property type="entry name" value="Retrovirus_Pol_polyprotein"/>
</dbReference>
<dbReference type="SUPFAM" id="SSF56672">
    <property type="entry name" value="DNA/RNA polymerases"/>
    <property type="match status" value="1"/>
</dbReference>
<evidence type="ECO:0008006" key="7">
    <source>
        <dbReference type="Google" id="ProtNLM"/>
    </source>
</evidence>
<dbReference type="InterPro" id="IPR000477">
    <property type="entry name" value="RT_dom"/>
</dbReference>
<proteinExistence type="predicted"/>
<dbReference type="AlphaFoldDB" id="A0AAQ3XD20"/>
<organism evidence="5 6">
    <name type="scientific">Paspalum notatum var. saurae</name>
    <dbReference type="NCBI Taxonomy" id="547442"/>
    <lineage>
        <taxon>Eukaryota</taxon>
        <taxon>Viridiplantae</taxon>
        <taxon>Streptophyta</taxon>
        <taxon>Embryophyta</taxon>
        <taxon>Tracheophyta</taxon>
        <taxon>Spermatophyta</taxon>
        <taxon>Magnoliopsida</taxon>
        <taxon>Liliopsida</taxon>
        <taxon>Poales</taxon>
        <taxon>Poaceae</taxon>
        <taxon>PACMAD clade</taxon>
        <taxon>Panicoideae</taxon>
        <taxon>Andropogonodae</taxon>
        <taxon>Paspaleae</taxon>
        <taxon>Paspalinae</taxon>
        <taxon>Paspalum</taxon>
    </lineage>
</organism>
<feature type="transmembrane region" description="Helical" evidence="2">
    <location>
        <begin position="6"/>
        <end position="29"/>
    </location>
</feature>
<feature type="domain" description="Reverse transcriptase/retrotransposon-derived protein RNase H-like" evidence="4">
    <location>
        <begin position="247"/>
        <end position="331"/>
    </location>
</feature>
<evidence type="ECO:0000313" key="6">
    <source>
        <dbReference type="Proteomes" id="UP001341281"/>
    </source>
</evidence>
<reference evidence="5 6" key="1">
    <citation type="submission" date="2024-02" db="EMBL/GenBank/DDBJ databases">
        <title>High-quality chromosome-scale genome assembly of Pensacola bahiagrass (Paspalum notatum Flugge var. saurae).</title>
        <authorList>
            <person name="Vega J.M."/>
            <person name="Podio M."/>
            <person name="Orjuela J."/>
            <person name="Siena L.A."/>
            <person name="Pessino S.C."/>
            <person name="Combes M.C."/>
            <person name="Mariac C."/>
            <person name="Albertini E."/>
            <person name="Pupilli F."/>
            <person name="Ortiz J.P.A."/>
            <person name="Leblanc O."/>
        </authorList>
    </citation>
    <scope>NUCLEOTIDE SEQUENCE [LARGE SCALE GENOMIC DNA]</scope>
    <source>
        <strain evidence="5">R1</strain>
        <tissue evidence="5">Leaf</tissue>
    </source>
</reference>
<dbReference type="PANTHER" id="PTHR37984:SF5">
    <property type="entry name" value="PROTEIN NYNRIN-LIKE"/>
    <property type="match status" value="1"/>
</dbReference>
<protein>
    <recommendedName>
        <fullName evidence="7">Reverse transcriptase/retrotransposon-derived protein RNase H-like domain-containing protein</fullName>
    </recommendedName>
</protein>
<feature type="domain" description="Reverse transcriptase" evidence="3">
    <location>
        <begin position="112"/>
        <end position="187"/>
    </location>
</feature>
<dbReference type="Gene3D" id="3.30.70.270">
    <property type="match status" value="2"/>
</dbReference>
<keyword evidence="2" id="KW-1133">Transmembrane helix</keyword>
<dbReference type="GO" id="GO:0003824">
    <property type="term" value="F:catalytic activity"/>
    <property type="evidence" value="ECO:0007669"/>
    <property type="project" value="UniProtKB-KW"/>
</dbReference>
<dbReference type="EMBL" id="CP144753">
    <property type="protein sequence ID" value="WVZ93296.1"/>
    <property type="molecule type" value="Genomic_DNA"/>
</dbReference>
<feature type="transmembrane region" description="Helical" evidence="2">
    <location>
        <begin position="83"/>
        <end position="102"/>
    </location>
</feature>
<keyword evidence="2" id="KW-0812">Transmembrane</keyword>
<keyword evidence="2" id="KW-0472">Membrane</keyword>
<evidence type="ECO:0000256" key="2">
    <source>
        <dbReference type="SAM" id="Phobius"/>
    </source>
</evidence>
<dbReference type="Pfam" id="PF17919">
    <property type="entry name" value="RT_RNaseH_2"/>
    <property type="match status" value="1"/>
</dbReference>
<dbReference type="Gene3D" id="3.10.10.10">
    <property type="entry name" value="HIV Type 1 Reverse Transcriptase, subunit A, domain 1"/>
    <property type="match status" value="1"/>
</dbReference>
<gene>
    <name evidence="5" type="ORF">U9M48_039290</name>
</gene>
<keyword evidence="1" id="KW-0511">Multifunctional enzyme</keyword>